<keyword evidence="2" id="KW-1185">Reference proteome</keyword>
<comment type="caution">
    <text evidence="1">The sequence shown here is derived from an EMBL/GenBank/DDBJ whole genome shotgun (WGS) entry which is preliminary data.</text>
</comment>
<organism evidence="1 2">
    <name type="scientific">Hansschlegelia quercus</name>
    <dbReference type="NCBI Taxonomy" id="2528245"/>
    <lineage>
        <taxon>Bacteria</taxon>
        <taxon>Pseudomonadati</taxon>
        <taxon>Pseudomonadota</taxon>
        <taxon>Alphaproteobacteria</taxon>
        <taxon>Hyphomicrobiales</taxon>
        <taxon>Methylopilaceae</taxon>
        <taxon>Hansschlegelia</taxon>
    </lineage>
</organism>
<protein>
    <submittedName>
        <fullName evidence="1">Uncharacterized protein</fullName>
    </submittedName>
</protein>
<name>A0A4Q9GSE1_9HYPH</name>
<evidence type="ECO:0000313" key="2">
    <source>
        <dbReference type="Proteomes" id="UP000291613"/>
    </source>
</evidence>
<dbReference type="Proteomes" id="UP000291613">
    <property type="component" value="Unassembled WGS sequence"/>
</dbReference>
<sequence length="202" mass="23139">MFTLDEYLAVARQNTPLRIASDMAFAPDHETRLRLVEEAIDWISQDFTKNKHLKQDSSEDDLTVQIVLALKAMNFLAYHDVQYGGHTDIIVEGANEFLWIAEAKIHKDYNWLLDGFEQLDRRYSTGLPGQNAGELIVYVKVADANAVMERWSKHLANKRSDVSIVQCGKDPLARRSEHIHASTGLSFYVRHKPFVLYHKPTV</sequence>
<proteinExistence type="predicted"/>
<reference evidence="1 2" key="1">
    <citation type="submission" date="2019-02" db="EMBL/GenBank/DDBJ databases">
        <title>Hansschlegelia quercus sp. nov., a novel methylotrophic bacterium from buds of oak (Quercus robur L.).</title>
        <authorList>
            <person name="Agafonova N.V."/>
            <person name="Kaparullina E.N."/>
            <person name="Grouzdev D.S."/>
            <person name="Doronina N.V."/>
        </authorList>
    </citation>
    <scope>NUCLEOTIDE SEQUENCE [LARGE SCALE GENOMIC DNA]</scope>
    <source>
        <strain evidence="1 2">Dub</strain>
    </source>
</reference>
<accession>A0A4Q9GSE1</accession>
<evidence type="ECO:0000313" key="1">
    <source>
        <dbReference type="EMBL" id="TBN54717.1"/>
    </source>
</evidence>
<gene>
    <name evidence="1" type="ORF">EYR15_00675</name>
</gene>
<dbReference type="EMBL" id="SIUB01000001">
    <property type="protein sequence ID" value="TBN54717.1"/>
    <property type="molecule type" value="Genomic_DNA"/>
</dbReference>
<dbReference type="AlphaFoldDB" id="A0A4Q9GSE1"/>
<dbReference type="OrthoDB" id="509598at2"/>
<dbReference type="RefSeq" id="WP_131000969.1">
    <property type="nucleotide sequence ID" value="NZ_JBHSZR010000002.1"/>
</dbReference>